<keyword evidence="2" id="KW-1185">Reference proteome</keyword>
<dbReference type="RefSeq" id="WP_069381161.1">
    <property type="nucleotide sequence ID" value="NZ_CP017141.1"/>
</dbReference>
<reference evidence="1 2" key="1">
    <citation type="submission" date="2016-08" db="EMBL/GenBank/DDBJ databases">
        <authorList>
            <person name="Seilhamer J.J."/>
        </authorList>
    </citation>
    <scope>NUCLEOTIDE SEQUENCE [LARGE SCALE GENOMIC DNA]</scope>
    <source>
        <strain evidence="1 2">DX4</strain>
    </source>
</reference>
<gene>
    <name evidence="1" type="ORF">BFS30_21450</name>
</gene>
<evidence type="ECO:0000313" key="1">
    <source>
        <dbReference type="EMBL" id="AOM79499.1"/>
    </source>
</evidence>
<dbReference type="KEGG" id="psty:BFS30_21450"/>
<dbReference type="AlphaFoldDB" id="A0A1D7QLK3"/>
<dbReference type="OrthoDB" id="1258764at2"/>
<accession>A0A1D7QLK3</accession>
<sequence length="173" mass="19836">MSSVTTYAEWTILLTQFGAGNDICLEKLRGGTFVIDAGTASRFYLKVEEVYNKRKQRWLDKFQHSFRSQSFRTIDDFEILLRNGKQNLHPLSAFIALNGLPEDLKKTLKKDLEEFVSEIKKSLKDNVSRSSNEREKMLILLSSFGINNIPDNTRVTDAEINETIPATGRKILF</sequence>
<organism evidence="1 2">
    <name type="scientific">Pedobacter steynii</name>
    <dbReference type="NCBI Taxonomy" id="430522"/>
    <lineage>
        <taxon>Bacteria</taxon>
        <taxon>Pseudomonadati</taxon>
        <taxon>Bacteroidota</taxon>
        <taxon>Sphingobacteriia</taxon>
        <taxon>Sphingobacteriales</taxon>
        <taxon>Sphingobacteriaceae</taxon>
        <taxon>Pedobacter</taxon>
    </lineage>
</organism>
<proteinExistence type="predicted"/>
<dbReference type="Proteomes" id="UP000094313">
    <property type="component" value="Chromosome"/>
</dbReference>
<name>A0A1D7QLK3_9SPHI</name>
<dbReference type="EMBL" id="CP017141">
    <property type="protein sequence ID" value="AOM79499.1"/>
    <property type="molecule type" value="Genomic_DNA"/>
</dbReference>
<protein>
    <submittedName>
        <fullName evidence="1">Uncharacterized protein</fullName>
    </submittedName>
</protein>
<evidence type="ECO:0000313" key="2">
    <source>
        <dbReference type="Proteomes" id="UP000094313"/>
    </source>
</evidence>